<comment type="catalytic activity">
    <reaction evidence="12">
        <text>pyruvate + phosphate + ATP = phosphoenolpyruvate + AMP + diphosphate + H(+)</text>
        <dbReference type="Rhea" id="RHEA:10756"/>
        <dbReference type="ChEBI" id="CHEBI:15361"/>
        <dbReference type="ChEBI" id="CHEBI:15378"/>
        <dbReference type="ChEBI" id="CHEBI:30616"/>
        <dbReference type="ChEBI" id="CHEBI:33019"/>
        <dbReference type="ChEBI" id="CHEBI:43474"/>
        <dbReference type="ChEBI" id="CHEBI:58702"/>
        <dbReference type="ChEBI" id="CHEBI:456215"/>
        <dbReference type="EC" id="2.7.9.1"/>
    </reaction>
</comment>
<dbReference type="NCBIfam" id="NF004531">
    <property type="entry name" value="PRK05878.1"/>
    <property type="match status" value="1"/>
</dbReference>
<dbReference type="GO" id="GO:0050242">
    <property type="term" value="F:pyruvate, phosphate dikinase activity"/>
    <property type="evidence" value="ECO:0007669"/>
    <property type="project" value="UniProtKB-UniRule"/>
</dbReference>
<keyword evidence="7 15" id="KW-0479">Metal-binding</keyword>
<sequence length="942" mass="104969">MKPAAKKTLEAKVSAKVAANGHNKTAKVKQSAKTSKKKFIYFFGAGKAEGNAKMKELLGGKGANLAEMTNIGLPVPPGFTITTEVCTYFYENNRTYPKGLFEKELPEALAKVEKLVGKKFGDAKNPLLVSVRSGARASMPGMMDTILNLGLNDQTVEGLAKLTGNPRFAYDCYRRFVQMYGDVVMGLKPKDKKEIDPFEAIIEKKKLERGIKLDVELDTDDLKDLVASFKQTIKARTGKTFPDDPFEQLRGAIGAVFESWNNERAQVYRKLHNIPSSWGTACNVQAMVFGNLGENSGTGVAFTRDPATGENVLYGEFLMNAQGEDVVAGIRTPLKIADLQKQNPAVYAQLEKIRKILEKHYKDMMDIEFTIEQGKLYILQCRVGKRTGLAAIKIALDMKDERLISEKEALLRIEPEQLNQLLRPIFDAKQKREAIDKGRLVARGLNAGPGAAAGKIYFNAADAEAAAKRGERVILVRIETSPEDIRGMVAAEGILTARGGMTSHAALVARQMGKVCVAGCEDLEISYEEARMRIKGKELVFKEGDFLSIDGSTGEVIEGEVQTKPSEVLQVLFNKTIKPEESETYQMYERLMQWADKYRKLRIRANADQPDQAYNAIVLGAEGVGLCRTEHMFFGGERIDEVRRMILANTPEERRAALQQILPYQRADFYGIFKVMDGRPVTIRLLDPPLHEFLPHTEKEQRELAEKLHKPYEEIHYRVKALSEMNPMLGFRGCRLGIVYPEITQMQARAILEAACDAHKDGIKVFPEIMIPLVGEVKELKLQAETIREVAEKVFAEKNTRIDYLIGTMIEVPRAALTADQIAEVADFFSYGTNDLTQMTLGLSRDDAGRFLPIYVEKEIYPRDPFEAIDQVGVGRLMQIGTESGRRVKPKLKVGICGEHGGEPSSVEFCHNLGFDYVSCSPFRIPVARLAAAQAVLKSRKS</sequence>
<feature type="domain" description="PEP-utilising enzyme C-terminal" evidence="18">
    <location>
        <begin position="588"/>
        <end position="935"/>
    </location>
</feature>
<feature type="active site" description="Proton donor" evidence="13">
    <location>
        <position position="897"/>
    </location>
</feature>
<dbReference type="Gene3D" id="1.10.189.10">
    <property type="entry name" value="Pyruvate Phosphate Dikinase, domain 2"/>
    <property type="match status" value="1"/>
</dbReference>
<dbReference type="InterPro" id="IPR008279">
    <property type="entry name" value="PEP-util_enz_mobile_dom"/>
</dbReference>
<keyword evidence="10" id="KW-0067">ATP-binding</keyword>
<keyword evidence="11 15" id="KW-0460">Magnesium</keyword>
<comment type="function">
    <text evidence="2">Catalyzes the reversible phosphorylation of pyruvate and phosphate.</text>
</comment>
<dbReference type="PROSITE" id="PS00370">
    <property type="entry name" value="PEP_ENZYMES_PHOS_SITE"/>
    <property type="match status" value="1"/>
</dbReference>
<evidence type="ECO:0000313" key="19">
    <source>
        <dbReference type="EMBL" id="RFM24006.1"/>
    </source>
</evidence>
<dbReference type="SUPFAM" id="SSF56059">
    <property type="entry name" value="Glutathione synthetase ATP-binding domain-like"/>
    <property type="match status" value="1"/>
</dbReference>
<evidence type="ECO:0000313" key="20">
    <source>
        <dbReference type="Proteomes" id="UP000266389"/>
    </source>
</evidence>
<dbReference type="Gene3D" id="1.20.80.30">
    <property type="match status" value="1"/>
</dbReference>
<feature type="binding site" evidence="15">
    <location>
        <position position="811"/>
    </location>
    <ligand>
        <name>Mg(2+)</name>
        <dbReference type="ChEBI" id="CHEBI:18420"/>
    </ligand>
</feature>
<proteinExistence type="inferred from homology"/>
<gene>
    <name evidence="19" type="ORF">D0433_07865</name>
</gene>
<feature type="binding site" evidence="14">
    <location>
        <position position="628"/>
    </location>
    <ligand>
        <name>substrate</name>
    </ligand>
</feature>
<dbReference type="Gene3D" id="3.50.30.10">
    <property type="entry name" value="Phosphohistidine domain"/>
    <property type="match status" value="1"/>
</dbReference>
<dbReference type="EC" id="2.7.9.1" evidence="4 12"/>
<evidence type="ECO:0000256" key="11">
    <source>
        <dbReference type="ARBA" id="ARBA00022842"/>
    </source>
</evidence>
<dbReference type="Gene3D" id="3.30.470.20">
    <property type="entry name" value="ATP-grasp fold, B domain"/>
    <property type="match status" value="1"/>
</dbReference>
<dbReference type="EMBL" id="PHFL01000049">
    <property type="protein sequence ID" value="RFM24006.1"/>
    <property type="molecule type" value="Genomic_DNA"/>
</dbReference>
<feature type="domain" description="Pyruvate phosphate dikinase AMP/ATP-binding" evidence="17">
    <location>
        <begin position="56"/>
        <end position="93"/>
    </location>
</feature>
<evidence type="ECO:0000256" key="7">
    <source>
        <dbReference type="ARBA" id="ARBA00022723"/>
    </source>
</evidence>
<dbReference type="PANTHER" id="PTHR22931">
    <property type="entry name" value="PHOSPHOENOLPYRUVATE DIKINASE-RELATED"/>
    <property type="match status" value="1"/>
</dbReference>
<dbReference type="PIRSF" id="PIRSF000853">
    <property type="entry name" value="PPDK"/>
    <property type="match status" value="1"/>
</dbReference>
<feature type="binding site" evidence="14">
    <location>
        <position position="835"/>
    </location>
    <ligand>
        <name>substrate</name>
    </ligand>
</feature>
<dbReference type="SUPFAM" id="SSF52009">
    <property type="entry name" value="Phosphohistidine domain"/>
    <property type="match status" value="1"/>
</dbReference>
<name>A0A395LZS0_9BACT</name>
<evidence type="ECO:0000256" key="10">
    <source>
        <dbReference type="ARBA" id="ARBA00022840"/>
    </source>
</evidence>
<dbReference type="PANTHER" id="PTHR22931:SF9">
    <property type="entry name" value="PYRUVATE, PHOSPHATE DIKINASE 1, CHLOROPLASTIC"/>
    <property type="match status" value="1"/>
</dbReference>
<dbReference type="InterPro" id="IPR018274">
    <property type="entry name" value="PEP_util_AS"/>
</dbReference>
<keyword evidence="9 19" id="KW-0418">Kinase</keyword>
<feature type="binding site" evidence="14">
    <location>
        <position position="834"/>
    </location>
    <ligand>
        <name>substrate</name>
    </ligand>
</feature>
<reference evidence="19 20" key="1">
    <citation type="journal article" date="2011" name="ISME J.">
        <title>Community ecology of hot spring cyanobacterial mats: predominant populations and their functional potential.</title>
        <authorList>
            <person name="Klatt C.G."/>
            <person name="Wood J.M."/>
            <person name="Rusch D.B."/>
            <person name="Bateson M.M."/>
            <person name="Hamamura N."/>
            <person name="Heidelberg J.F."/>
            <person name="Grossman A.R."/>
            <person name="Bhaya D."/>
            <person name="Cohan F.M."/>
            <person name="Kuhl M."/>
            <person name="Bryant D.A."/>
            <person name="Ward D.M."/>
        </authorList>
    </citation>
    <scope>NUCLEOTIDE SEQUENCE [LARGE SCALE GENOMIC DNA]</scope>
    <source>
        <strain evidence="19">OS</strain>
    </source>
</reference>
<dbReference type="AlphaFoldDB" id="A0A395LZS0"/>
<evidence type="ECO:0000256" key="12">
    <source>
        <dbReference type="PIRNR" id="PIRNR000853"/>
    </source>
</evidence>
<keyword evidence="6 19" id="KW-0808">Transferase</keyword>
<dbReference type="GO" id="GO:0005524">
    <property type="term" value="F:ATP binding"/>
    <property type="evidence" value="ECO:0007669"/>
    <property type="project" value="UniProtKB-UniRule"/>
</dbReference>
<feature type="binding site" evidence="14">
    <location>
        <position position="811"/>
    </location>
    <ligand>
        <name>substrate</name>
    </ligand>
</feature>
<dbReference type="Proteomes" id="UP000266389">
    <property type="component" value="Unassembled WGS sequence"/>
</dbReference>
<feature type="domain" description="Pyruvate phosphate dikinase AMP/ATP-binding" evidence="17">
    <location>
        <begin position="348"/>
        <end position="401"/>
    </location>
</feature>
<dbReference type="GO" id="GO:0016301">
    <property type="term" value="F:kinase activity"/>
    <property type="evidence" value="ECO:0007669"/>
    <property type="project" value="UniProtKB-UniRule"/>
</dbReference>
<feature type="domain" description="Pyruvate phosphate dikinase AMP/ATP-binding" evidence="17">
    <location>
        <begin position="101"/>
        <end position="337"/>
    </location>
</feature>
<accession>A0A395LZS0</accession>
<comment type="caution">
    <text evidence="19">The sequence shown here is derived from an EMBL/GenBank/DDBJ whole genome shotgun (WGS) entry which is preliminary data.</text>
</comment>
<protein>
    <recommendedName>
        <fullName evidence="5 12">Pyruvate, phosphate dikinase</fullName>
        <ecNumber evidence="4 12">2.7.9.1</ecNumber>
    </recommendedName>
</protein>
<comment type="cofactor">
    <cofactor evidence="1 12 15">
        <name>Mg(2+)</name>
        <dbReference type="ChEBI" id="CHEBI:18420"/>
    </cofactor>
</comment>
<evidence type="ECO:0000256" key="4">
    <source>
        <dbReference type="ARBA" id="ARBA00011994"/>
    </source>
</evidence>
<dbReference type="Gene3D" id="3.30.1490.20">
    <property type="entry name" value="ATP-grasp fold, A domain"/>
    <property type="match status" value="1"/>
</dbReference>
<feature type="binding site" evidence="15">
    <location>
        <position position="835"/>
    </location>
    <ligand>
        <name>Mg(2+)</name>
        <dbReference type="ChEBI" id="CHEBI:18420"/>
    </ligand>
</feature>
<dbReference type="InterPro" id="IPR040442">
    <property type="entry name" value="Pyrv_kinase-like_dom_sf"/>
</dbReference>
<evidence type="ECO:0000256" key="3">
    <source>
        <dbReference type="ARBA" id="ARBA00007837"/>
    </source>
</evidence>
<evidence type="ECO:0000256" key="1">
    <source>
        <dbReference type="ARBA" id="ARBA00001946"/>
    </source>
</evidence>
<evidence type="ECO:0000256" key="6">
    <source>
        <dbReference type="ARBA" id="ARBA00022679"/>
    </source>
</evidence>
<dbReference type="InterPro" id="IPR036637">
    <property type="entry name" value="Phosphohistidine_dom_sf"/>
</dbReference>
<dbReference type="InterPro" id="IPR010121">
    <property type="entry name" value="Pyruvate_phosphate_dikinase"/>
</dbReference>
<dbReference type="GO" id="GO:0046872">
    <property type="term" value="F:metal ion binding"/>
    <property type="evidence" value="ECO:0007669"/>
    <property type="project" value="UniProtKB-UniRule"/>
</dbReference>
<dbReference type="InterPro" id="IPR002192">
    <property type="entry name" value="PPDK_AMP/ATP-bd"/>
</dbReference>
<evidence type="ECO:0000259" key="16">
    <source>
        <dbReference type="Pfam" id="PF00391"/>
    </source>
</evidence>
<evidence type="ECO:0000259" key="17">
    <source>
        <dbReference type="Pfam" id="PF01326"/>
    </source>
</evidence>
<feature type="binding site" evidence="14">
    <location>
        <position position="684"/>
    </location>
    <ligand>
        <name>substrate</name>
    </ligand>
</feature>
<evidence type="ECO:0000256" key="13">
    <source>
        <dbReference type="PIRSR" id="PIRSR000853-1"/>
    </source>
</evidence>
<evidence type="ECO:0000256" key="2">
    <source>
        <dbReference type="ARBA" id="ARBA00003144"/>
    </source>
</evidence>
<dbReference type="InterPro" id="IPR013815">
    <property type="entry name" value="ATP_grasp_subdomain_1"/>
</dbReference>
<evidence type="ECO:0000256" key="5">
    <source>
        <dbReference type="ARBA" id="ARBA00020138"/>
    </source>
</evidence>
<feature type="binding site" evidence="14">
    <location>
        <position position="833"/>
    </location>
    <ligand>
        <name>substrate</name>
    </ligand>
</feature>
<evidence type="ECO:0000259" key="18">
    <source>
        <dbReference type="Pfam" id="PF02896"/>
    </source>
</evidence>
<comment type="similarity">
    <text evidence="3 12">Belongs to the PEP-utilizing enzyme family.</text>
</comment>
<organism evidence="19 20">
    <name type="scientific">Candidatus Thermochlorobacter aerophilus</name>
    <dbReference type="NCBI Taxonomy" id="1868324"/>
    <lineage>
        <taxon>Bacteria</taxon>
        <taxon>Pseudomonadati</taxon>
        <taxon>Chlorobiota</taxon>
        <taxon>Chlorobiia</taxon>
        <taxon>Chlorobiales</taxon>
        <taxon>Candidatus Thermochlorobacteriaceae</taxon>
        <taxon>Candidatus Thermochlorobacter</taxon>
    </lineage>
</organism>
<evidence type="ECO:0000256" key="9">
    <source>
        <dbReference type="ARBA" id="ARBA00022777"/>
    </source>
</evidence>
<evidence type="ECO:0000256" key="8">
    <source>
        <dbReference type="ARBA" id="ARBA00022741"/>
    </source>
</evidence>
<dbReference type="NCBIfam" id="TIGR01828">
    <property type="entry name" value="pyru_phos_dikin"/>
    <property type="match status" value="1"/>
</dbReference>
<dbReference type="Pfam" id="PF00391">
    <property type="entry name" value="PEP-utilizers"/>
    <property type="match status" value="1"/>
</dbReference>
<feature type="active site" description="Tele-phosphohistidine intermediate" evidence="13">
    <location>
        <position position="504"/>
    </location>
</feature>
<dbReference type="InterPro" id="IPR000121">
    <property type="entry name" value="PEP_util_C"/>
</dbReference>
<feature type="binding site" evidence="14">
    <location>
        <position position="832"/>
    </location>
    <ligand>
        <name>substrate</name>
    </ligand>
</feature>
<keyword evidence="8" id="KW-0547">Nucleotide-binding</keyword>
<dbReference type="Gene3D" id="3.20.20.60">
    <property type="entry name" value="Phosphoenolpyruvate-binding domains"/>
    <property type="match status" value="1"/>
</dbReference>
<dbReference type="Pfam" id="PF02896">
    <property type="entry name" value="PEP-utilizers_C"/>
    <property type="match status" value="1"/>
</dbReference>
<evidence type="ECO:0000256" key="15">
    <source>
        <dbReference type="PIRSR" id="PIRSR000853-3"/>
    </source>
</evidence>
<feature type="domain" description="PEP-utilising enzyme mobile" evidence="16">
    <location>
        <begin position="471"/>
        <end position="554"/>
    </location>
</feature>
<dbReference type="Pfam" id="PF01326">
    <property type="entry name" value="PPDK_N"/>
    <property type="match status" value="3"/>
</dbReference>
<keyword evidence="19" id="KW-0670">Pyruvate</keyword>
<dbReference type="SUPFAM" id="SSF51621">
    <property type="entry name" value="Phosphoenolpyruvate/pyruvate domain"/>
    <property type="match status" value="1"/>
</dbReference>
<dbReference type="InterPro" id="IPR015813">
    <property type="entry name" value="Pyrv/PenolPyrv_kinase-like_dom"/>
</dbReference>
<evidence type="ECO:0000256" key="14">
    <source>
        <dbReference type="PIRSR" id="PIRSR000853-2"/>
    </source>
</evidence>